<dbReference type="InterPro" id="IPR004268">
    <property type="entry name" value="MurJ"/>
</dbReference>
<dbReference type="GO" id="GO:0015648">
    <property type="term" value="F:lipid-linked peptidoglycan transporter activity"/>
    <property type="evidence" value="ECO:0007669"/>
    <property type="project" value="TreeGrafter"/>
</dbReference>
<dbReference type="RefSeq" id="WP_343049017.1">
    <property type="nucleotide sequence ID" value="NZ_JACCAC010000001.1"/>
</dbReference>
<dbReference type="GO" id="GO:0009252">
    <property type="term" value="P:peptidoglycan biosynthetic process"/>
    <property type="evidence" value="ECO:0007669"/>
    <property type="project" value="UniProtKB-KW"/>
</dbReference>
<keyword evidence="2" id="KW-1003">Cell membrane</keyword>
<evidence type="ECO:0000256" key="7">
    <source>
        <dbReference type="ARBA" id="ARBA00023136"/>
    </source>
</evidence>
<feature type="transmembrane region" description="Helical" evidence="9">
    <location>
        <begin position="506"/>
        <end position="529"/>
    </location>
</feature>
<keyword evidence="7 9" id="KW-0472">Membrane</keyword>
<feature type="transmembrane region" description="Helical" evidence="9">
    <location>
        <begin position="99"/>
        <end position="117"/>
    </location>
</feature>
<feature type="transmembrane region" description="Helical" evidence="9">
    <location>
        <begin position="123"/>
        <end position="142"/>
    </location>
</feature>
<feature type="region of interest" description="Disordered" evidence="8">
    <location>
        <begin position="1"/>
        <end position="75"/>
    </location>
</feature>
<evidence type="ECO:0000256" key="8">
    <source>
        <dbReference type="SAM" id="MobiDB-lite"/>
    </source>
</evidence>
<dbReference type="GO" id="GO:0008360">
    <property type="term" value="P:regulation of cell shape"/>
    <property type="evidence" value="ECO:0007669"/>
    <property type="project" value="UniProtKB-KW"/>
</dbReference>
<feature type="transmembrane region" description="Helical" evidence="9">
    <location>
        <begin position="478"/>
        <end position="500"/>
    </location>
</feature>
<keyword evidence="5" id="KW-0573">Peptidoglycan synthesis</keyword>
<accession>A0A7Y9RT95</accession>
<feature type="transmembrane region" description="Helical" evidence="9">
    <location>
        <begin position="205"/>
        <end position="223"/>
    </location>
</feature>
<keyword evidence="3 9" id="KW-0812">Transmembrane</keyword>
<dbReference type="PRINTS" id="PR01806">
    <property type="entry name" value="VIRFACTRMVIN"/>
</dbReference>
<feature type="transmembrane region" description="Helical" evidence="9">
    <location>
        <begin position="406"/>
        <end position="425"/>
    </location>
</feature>
<sequence length="620" mass="64894">MSRASYPEDRPGPDTHPDTHPDAHPDTHPDTHPDHEPGREPGVQRADPVPPAGPAAAVTPEAETTPSPDGEARSRLLSSSAVMAAGTAVSRLSGYVRTVLLMAALGLQLHADLFSLANTVPNMLYILLAGGVFNAVLVPQLVRTMRADADGGEAYAQRVVTLAALFLATVTVVLVVAAPWVMAVFMPSSLQDPALAEQRQSVVDFARYCLPQVFFYGMFVLLGQVLNARGRFGPMMWAPIANNVIAVAVLAVYLLVFGPARGSELTGAFTASQELLLGLGSTLGIVAQLLILVPYLRSVGFRPRLRFDFRGSGLGHTLRLGVWTLGFVVANQVAYTVVVRLATGATAASAESGEAAAGYTVYSSAFLIMMVPHAVVTVSLATAVLPRLSEHAASGQLRAVGADVAATLRTALALVLPFALLLPVVARDVANVVNAGAAREDIDLYAPVLALFAPGLVLFTVHYVVLRGFYALERTRTAFLVQCVIAATNVAGAALVVSLVEPALVVPGLALAYAAAYLVGSALSSWVLARRVGGLEGRRTGQFLARVLLAGGAAAGVAWAASRGMHALVGDTPTQVVAAAVGGTTALLDVAVFVLLARLLRLQEVTEITGLVTRRLARRR</sequence>
<protein>
    <submittedName>
        <fullName evidence="10">Putative peptidoglycan lipid II flippase</fullName>
    </submittedName>
</protein>
<dbReference type="InterPro" id="IPR051050">
    <property type="entry name" value="Lipid_II_flippase_MurJ/MviN"/>
</dbReference>
<dbReference type="PANTHER" id="PTHR47019">
    <property type="entry name" value="LIPID II FLIPPASE MURJ"/>
    <property type="match status" value="1"/>
</dbReference>
<dbReference type="GO" id="GO:0005886">
    <property type="term" value="C:plasma membrane"/>
    <property type="evidence" value="ECO:0007669"/>
    <property type="project" value="UniProtKB-SubCell"/>
</dbReference>
<organism evidence="10 11">
    <name type="scientific">Nocardioides perillae</name>
    <dbReference type="NCBI Taxonomy" id="1119534"/>
    <lineage>
        <taxon>Bacteria</taxon>
        <taxon>Bacillati</taxon>
        <taxon>Actinomycetota</taxon>
        <taxon>Actinomycetes</taxon>
        <taxon>Propionibacteriales</taxon>
        <taxon>Nocardioidaceae</taxon>
        <taxon>Nocardioides</taxon>
    </lineage>
</organism>
<evidence type="ECO:0000313" key="11">
    <source>
        <dbReference type="Proteomes" id="UP000544110"/>
    </source>
</evidence>
<feature type="transmembrane region" description="Helical" evidence="9">
    <location>
        <begin position="276"/>
        <end position="296"/>
    </location>
</feature>
<dbReference type="GO" id="GO:0034204">
    <property type="term" value="P:lipid translocation"/>
    <property type="evidence" value="ECO:0007669"/>
    <property type="project" value="TreeGrafter"/>
</dbReference>
<proteinExistence type="predicted"/>
<evidence type="ECO:0000256" key="9">
    <source>
        <dbReference type="SAM" id="Phobius"/>
    </source>
</evidence>
<feature type="transmembrane region" description="Helical" evidence="9">
    <location>
        <begin position="162"/>
        <end position="185"/>
    </location>
</feature>
<evidence type="ECO:0000256" key="6">
    <source>
        <dbReference type="ARBA" id="ARBA00022989"/>
    </source>
</evidence>
<feature type="transmembrane region" description="Helical" evidence="9">
    <location>
        <begin position="235"/>
        <end position="256"/>
    </location>
</feature>
<evidence type="ECO:0000256" key="5">
    <source>
        <dbReference type="ARBA" id="ARBA00022984"/>
    </source>
</evidence>
<dbReference type="AlphaFoldDB" id="A0A7Y9RT95"/>
<keyword evidence="6 9" id="KW-1133">Transmembrane helix</keyword>
<feature type="transmembrane region" description="Helical" evidence="9">
    <location>
        <begin position="359"/>
        <end position="385"/>
    </location>
</feature>
<comment type="caution">
    <text evidence="10">The sequence shown here is derived from an EMBL/GenBank/DDBJ whole genome shotgun (WGS) entry which is preliminary data.</text>
</comment>
<evidence type="ECO:0000256" key="3">
    <source>
        <dbReference type="ARBA" id="ARBA00022692"/>
    </source>
</evidence>
<comment type="subcellular location">
    <subcellularLocation>
        <location evidence="1">Cell membrane</location>
        <topology evidence="1">Multi-pass membrane protein</topology>
    </subcellularLocation>
</comment>
<feature type="transmembrane region" description="Helical" evidence="9">
    <location>
        <begin position="576"/>
        <end position="597"/>
    </location>
</feature>
<feature type="transmembrane region" description="Helical" evidence="9">
    <location>
        <begin position="445"/>
        <end position="466"/>
    </location>
</feature>
<keyword evidence="11" id="KW-1185">Reference proteome</keyword>
<keyword evidence="4" id="KW-0133">Cell shape</keyword>
<evidence type="ECO:0000256" key="4">
    <source>
        <dbReference type="ARBA" id="ARBA00022960"/>
    </source>
</evidence>
<dbReference type="Pfam" id="PF03023">
    <property type="entry name" value="MurJ"/>
    <property type="match status" value="1"/>
</dbReference>
<dbReference type="NCBIfam" id="TIGR01695">
    <property type="entry name" value="murJ_mviN"/>
    <property type="match status" value="1"/>
</dbReference>
<evidence type="ECO:0000256" key="2">
    <source>
        <dbReference type="ARBA" id="ARBA00022475"/>
    </source>
</evidence>
<dbReference type="Proteomes" id="UP000544110">
    <property type="component" value="Unassembled WGS sequence"/>
</dbReference>
<dbReference type="PANTHER" id="PTHR47019:SF1">
    <property type="entry name" value="LIPID II FLIPPASE MURJ"/>
    <property type="match status" value="1"/>
</dbReference>
<feature type="compositionally biased region" description="Basic and acidic residues" evidence="8">
    <location>
        <begin position="1"/>
        <end position="39"/>
    </location>
</feature>
<gene>
    <name evidence="10" type="ORF">BJ989_000456</name>
</gene>
<feature type="transmembrane region" description="Helical" evidence="9">
    <location>
        <begin position="317"/>
        <end position="339"/>
    </location>
</feature>
<dbReference type="EMBL" id="JACCAC010000001">
    <property type="protein sequence ID" value="NYG54152.1"/>
    <property type="molecule type" value="Genomic_DNA"/>
</dbReference>
<name>A0A7Y9RT95_9ACTN</name>
<feature type="compositionally biased region" description="Low complexity" evidence="8">
    <location>
        <begin position="54"/>
        <end position="66"/>
    </location>
</feature>
<feature type="transmembrane region" description="Helical" evidence="9">
    <location>
        <begin position="541"/>
        <end position="561"/>
    </location>
</feature>
<reference evidence="10 11" key="1">
    <citation type="submission" date="2020-07" db="EMBL/GenBank/DDBJ databases">
        <title>Sequencing the genomes of 1000 actinobacteria strains.</title>
        <authorList>
            <person name="Klenk H.-P."/>
        </authorList>
    </citation>
    <scope>NUCLEOTIDE SEQUENCE [LARGE SCALE GENOMIC DNA]</scope>
    <source>
        <strain evidence="10 11">DSM 24552</strain>
    </source>
</reference>
<evidence type="ECO:0000256" key="1">
    <source>
        <dbReference type="ARBA" id="ARBA00004651"/>
    </source>
</evidence>
<evidence type="ECO:0000313" key="10">
    <source>
        <dbReference type="EMBL" id="NYG54152.1"/>
    </source>
</evidence>